<gene>
    <name evidence="2" type="ORF">DSM106044_03630</name>
</gene>
<evidence type="ECO:0000313" key="2">
    <source>
        <dbReference type="EMBL" id="TLC99427.1"/>
    </source>
</evidence>
<comment type="caution">
    <text evidence="2">The sequence shown here is derived from an EMBL/GenBank/DDBJ whole genome shotgun (WGS) entry which is preliminary data.</text>
</comment>
<dbReference type="AlphaFoldDB" id="A0A4V6HRK7"/>
<name>A0A4V6HRK7_9FIRM</name>
<accession>A0A4V6HRK7</accession>
<keyword evidence="1" id="KW-0472">Membrane</keyword>
<feature type="transmembrane region" description="Helical" evidence="1">
    <location>
        <begin position="107"/>
        <end position="135"/>
    </location>
</feature>
<sequence>MRKVFFADWKRAVLSMGFLTGIIGLVIAGICGGLPAVTYMKENRVYDSHGSWIYLAEAVIHSELFLMAIPLVSSLAYGAAFSDELKYRFALAGLVRTGWRRYLSSKVIVTALSGGLMVLFGVLLLLAGITLVVFIDPKQGIFMKTEIFPHLTEVAGWIVLTCFSGSLWALLGGFFAAVMKNKYMAYTTPFILYYVLNAFQERYYSSLYILNPREWAAPRMIQIWEAGLMVSVVGFAAAAAFVITMERRLKDA</sequence>
<evidence type="ECO:0000256" key="1">
    <source>
        <dbReference type="SAM" id="Phobius"/>
    </source>
</evidence>
<dbReference type="Proteomes" id="UP000306509">
    <property type="component" value="Unassembled WGS sequence"/>
</dbReference>
<reference evidence="2 3" key="1">
    <citation type="journal article" date="2019" name="Anaerobe">
        <title>Detection of Robinsoniella peoriensis in multiple bone samples of a trauma patient.</title>
        <authorList>
            <person name="Schrottner P."/>
            <person name="Hartwich K."/>
            <person name="Bunk B."/>
            <person name="Schober I."/>
            <person name="Helbig S."/>
            <person name="Rudolph W.W."/>
            <person name="Gunzer F."/>
        </authorList>
    </citation>
    <scope>NUCLEOTIDE SEQUENCE [LARGE SCALE GENOMIC DNA]</scope>
    <source>
        <strain evidence="2 3">DSM 106044</strain>
    </source>
</reference>
<protein>
    <submittedName>
        <fullName evidence="2">ABC-2 family transporter protein</fullName>
    </submittedName>
</protein>
<keyword evidence="3" id="KW-1185">Reference proteome</keyword>
<keyword evidence="1" id="KW-0812">Transmembrane</keyword>
<dbReference type="RefSeq" id="WP_138003244.1">
    <property type="nucleotide sequence ID" value="NZ_QGQD01000069.1"/>
</dbReference>
<feature type="transmembrane region" description="Helical" evidence="1">
    <location>
        <begin position="58"/>
        <end position="80"/>
    </location>
</feature>
<feature type="transmembrane region" description="Helical" evidence="1">
    <location>
        <begin position="12"/>
        <end position="38"/>
    </location>
</feature>
<evidence type="ECO:0000313" key="3">
    <source>
        <dbReference type="Proteomes" id="UP000306509"/>
    </source>
</evidence>
<dbReference type="EMBL" id="QGQD01000069">
    <property type="protein sequence ID" value="TLC99427.1"/>
    <property type="molecule type" value="Genomic_DNA"/>
</dbReference>
<keyword evidence="1" id="KW-1133">Transmembrane helix</keyword>
<proteinExistence type="predicted"/>
<organism evidence="2 3">
    <name type="scientific">Robinsoniella peoriensis</name>
    <dbReference type="NCBI Taxonomy" id="180332"/>
    <lineage>
        <taxon>Bacteria</taxon>
        <taxon>Bacillati</taxon>
        <taxon>Bacillota</taxon>
        <taxon>Clostridia</taxon>
        <taxon>Lachnospirales</taxon>
        <taxon>Lachnospiraceae</taxon>
        <taxon>Robinsoniella</taxon>
    </lineage>
</organism>
<feature type="transmembrane region" description="Helical" evidence="1">
    <location>
        <begin position="155"/>
        <end position="176"/>
    </location>
</feature>
<dbReference type="STRING" id="180332.GCA_000797495_05617"/>
<feature type="transmembrane region" description="Helical" evidence="1">
    <location>
        <begin position="183"/>
        <end position="200"/>
    </location>
</feature>
<feature type="transmembrane region" description="Helical" evidence="1">
    <location>
        <begin position="220"/>
        <end position="243"/>
    </location>
</feature>